<sequence>MKRLIALIALISLVGIAALAQSGGEDSDNGFLARTLENQLSGPGREVRLSGVSGLLSSRARIDTVTVSDENGAWLTLRRVELDWTRSALLLGRVSVNRLAAAEIDLARRPVIPPTPVLEQTEATPFQVPELPVRIQVNEFTVGRFSLGAPVAGVAAQLSLDGRLTLARGTLDTTLAARRLDAPGGELNLRASFANSTRQLGLDLQLREPQGGLVATLLNIENQPPIDLRLSGDGPIDNVDVTLSLDAAGERLVGGTLALRSRDDGLGFNVDLRGGVAPLVPAPYRDFFAGETALTANGVRKTDGGTRLDALALRGAVLALDGSFDTTPDGFPRAVDLSGTLGDPSKPPVTLPVPGAATTLNSARLYLSYGQQTRWNGFLVLDRLATRGVSMEDVTLNLGGLAENLEDPATRSVTLSAEGLATGVATDDPELASALGSRFDLFADAAMPPGGPVTVRQFQLSGSGLSVFSAGTLTDWVYQARNSVRVDDLAPFGPMIGRALGGGVDLDANGSVSPLSGGFDLALSGTARDLAIGDPRADALMAGETTLAGRVARDADGIRADGLRVGNAQLSLASDGHVSSTSTDITFEAKLNDLALVDPRLAGALSAQGTAKGTGGRFDVDVAADIPEGRLMDRPLTGAELGFTGTIEGADVTGDVRGAGQLGDLPLSLAGSIAARDGAQEIRGLRAAVGPNTVAGDVSRAANGLITGAVAVRWPDIAPIAALALAEGAGAIEADLTFGAENGTQGVRVSANGSGLVFEGNGIDSLTLDATIADALGVPLVNGTLAGENIRAGGVELATLNATAEQIDQTRMRFAADGRFAIGTLVDTTGTVERLSPGVAVTLETLRLRQQPRIATLTAPASITLRDGAVTLTPLTLDFGTGRLSAQGTVAEAFDLAVDLTTLPLDIANAILPNLGATGAVSGAARVTGPRAAPDVTFDLAGDGIGAAATRAAGVPPLALRANGATADGRLNLNATATAPNGLDVRVAGGVPLGGTGQLGLDVTLNRFPLAMVDGLAGNRGLRGDISGSARVTGTLADPRVGATFDLRGDGLTADILSVGGVGALALTARGDFTDNVLTLADARLTGGGGVDFTASGRVPLSGPGLNVTGSGALPLALANGFLAERDAQAAGLVRLDVRAQGSIAQPQLSGTARMTGGTLVDPQSNVRLNNIALDAALAGDRVDIRDLSADVAAGGNLRASGTIGLGAGLPADLALRINNVRYTDGSFVATRLSGDLAASGPLLGDGLISGAIDLDATEISIAEGFGAGGPGQLEQVLHHLPPRGVRETLARAGVGAPQPQQRSSDSRLRLDVRIRAPRQIFVRGRGLDVELGGETRIQGTVSNVEPVGQFELRRGRLSILGQRLDFTEGSLTLVGNLDPQINFVARTRSEDVTAIVTVTGSAMAPEVIFSSEPELPQDEVLARILFNRSAQDLSAFQLAQLAAAAAELAGGGGGGVLEQLRSSTGLDDLDIITQEDGSTAVRAGRYVSDNVYVDVQTGSDGVSRAEIQVQLRDDVQARGSVGSDGNTTLGIFYEREY</sequence>
<dbReference type="Pfam" id="PF04357">
    <property type="entry name" value="TamB"/>
    <property type="match status" value="1"/>
</dbReference>
<dbReference type="PANTHER" id="PTHR36985">
    <property type="entry name" value="TRANSLOCATION AND ASSEMBLY MODULE SUBUNIT TAMB"/>
    <property type="match status" value="1"/>
</dbReference>
<evidence type="ECO:0000256" key="5">
    <source>
        <dbReference type="SAM" id="SignalP"/>
    </source>
</evidence>
<feature type="signal peptide" evidence="5">
    <location>
        <begin position="1"/>
        <end position="20"/>
    </location>
</feature>
<comment type="subcellular location">
    <subcellularLocation>
        <location evidence="1">Membrane</location>
        <topology evidence="1">Single-pass membrane protein</topology>
    </subcellularLocation>
</comment>
<keyword evidence="5" id="KW-0732">Signal</keyword>
<keyword evidence="3" id="KW-1133">Transmembrane helix</keyword>
<evidence type="ECO:0000313" key="7">
    <source>
        <dbReference type="EMBL" id="PZQ49490.1"/>
    </source>
</evidence>
<feature type="chain" id="PRO_5016105478" evidence="5">
    <location>
        <begin position="21"/>
        <end position="1538"/>
    </location>
</feature>
<dbReference type="EMBL" id="QFPW01000007">
    <property type="protein sequence ID" value="PZQ49490.1"/>
    <property type="molecule type" value="Genomic_DNA"/>
</dbReference>
<comment type="caution">
    <text evidence="7">The sequence shown here is derived from an EMBL/GenBank/DDBJ whole genome shotgun (WGS) entry which is preliminary data.</text>
</comment>
<evidence type="ECO:0000259" key="6">
    <source>
        <dbReference type="Pfam" id="PF04357"/>
    </source>
</evidence>
<keyword evidence="4" id="KW-0472">Membrane</keyword>
<name>A0A2W5QDJ3_RHOSU</name>
<gene>
    <name evidence="7" type="ORF">DI556_11550</name>
</gene>
<organism evidence="7 8">
    <name type="scientific">Rhodovulum sulfidophilum</name>
    <name type="common">Rhodobacter sulfidophilus</name>
    <dbReference type="NCBI Taxonomy" id="35806"/>
    <lineage>
        <taxon>Bacteria</taxon>
        <taxon>Pseudomonadati</taxon>
        <taxon>Pseudomonadota</taxon>
        <taxon>Alphaproteobacteria</taxon>
        <taxon>Rhodobacterales</taxon>
        <taxon>Paracoccaceae</taxon>
        <taxon>Rhodovulum</taxon>
    </lineage>
</organism>
<dbReference type="InterPro" id="IPR007452">
    <property type="entry name" value="TamB_C"/>
</dbReference>
<evidence type="ECO:0000256" key="2">
    <source>
        <dbReference type="ARBA" id="ARBA00022692"/>
    </source>
</evidence>
<dbReference type="PANTHER" id="PTHR36985:SF1">
    <property type="entry name" value="TRANSLOCATION AND ASSEMBLY MODULE SUBUNIT TAMB"/>
    <property type="match status" value="1"/>
</dbReference>
<reference evidence="7 8" key="1">
    <citation type="submission" date="2017-08" db="EMBL/GenBank/DDBJ databases">
        <title>Infants hospitalized years apart are colonized by the same room-sourced microbial strains.</title>
        <authorList>
            <person name="Brooks B."/>
            <person name="Olm M.R."/>
            <person name="Firek B.A."/>
            <person name="Baker R."/>
            <person name="Thomas B.C."/>
            <person name="Morowitz M.J."/>
            <person name="Banfield J.F."/>
        </authorList>
    </citation>
    <scope>NUCLEOTIDE SEQUENCE [LARGE SCALE GENOMIC DNA]</scope>
    <source>
        <strain evidence="7">S2_005_002_R2_34</strain>
    </source>
</reference>
<accession>A0A2W5QDJ3</accession>
<dbReference type="GO" id="GO:0005886">
    <property type="term" value="C:plasma membrane"/>
    <property type="evidence" value="ECO:0007669"/>
    <property type="project" value="InterPro"/>
</dbReference>
<dbReference type="Proteomes" id="UP000249185">
    <property type="component" value="Unassembled WGS sequence"/>
</dbReference>
<dbReference type="GO" id="GO:0009306">
    <property type="term" value="P:protein secretion"/>
    <property type="evidence" value="ECO:0007669"/>
    <property type="project" value="InterPro"/>
</dbReference>
<evidence type="ECO:0000313" key="8">
    <source>
        <dbReference type="Proteomes" id="UP000249185"/>
    </source>
</evidence>
<keyword evidence="2" id="KW-0812">Transmembrane</keyword>
<evidence type="ECO:0000256" key="3">
    <source>
        <dbReference type="ARBA" id="ARBA00022989"/>
    </source>
</evidence>
<evidence type="ECO:0000256" key="4">
    <source>
        <dbReference type="ARBA" id="ARBA00023136"/>
    </source>
</evidence>
<feature type="domain" description="Translocation and assembly module TamB C-terminal" evidence="6">
    <location>
        <begin position="1188"/>
        <end position="1538"/>
    </location>
</feature>
<proteinExistence type="predicted"/>
<protein>
    <submittedName>
        <fullName evidence="7">Translocation and assembly module protein TamB</fullName>
    </submittedName>
</protein>
<evidence type="ECO:0000256" key="1">
    <source>
        <dbReference type="ARBA" id="ARBA00004167"/>
    </source>
</evidence>